<reference evidence="1" key="1">
    <citation type="submission" date="2021-06" db="EMBL/GenBank/DDBJ databases">
        <title>Parelaphostrongylus tenuis whole genome reference sequence.</title>
        <authorList>
            <person name="Garwood T.J."/>
            <person name="Larsen P.A."/>
            <person name="Fountain-Jones N.M."/>
            <person name="Garbe J.R."/>
            <person name="Macchietto M.G."/>
            <person name="Kania S.A."/>
            <person name="Gerhold R.W."/>
            <person name="Richards J.E."/>
            <person name="Wolf T.M."/>
        </authorList>
    </citation>
    <scope>NUCLEOTIDE SEQUENCE</scope>
    <source>
        <strain evidence="1">MNPRO001-30</strain>
        <tissue evidence="1">Meninges</tissue>
    </source>
</reference>
<dbReference type="AlphaFoldDB" id="A0AAD5QH51"/>
<accession>A0AAD5QH51</accession>
<organism evidence="1 2">
    <name type="scientific">Parelaphostrongylus tenuis</name>
    <name type="common">Meningeal worm</name>
    <dbReference type="NCBI Taxonomy" id="148309"/>
    <lineage>
        <taxon>Eukaryota</taxon>
        <taxon>Metazoa</taxon>
        <taxon>Ecdysozoa</taxon>
        <taxon>Nematoda</taxon>
        <taxon>Chromadorea</taxon>
        <taxon>Rhabditida</taxon>
        <taxon>Rhabditina</taxon>
        <taxon>Rhabditomorpha</taxon>
        <taxon>Strongyloidea</taxon>
        <taxon>Metastrongylidae</taxon>
        <taxon>Parelaphostrongylus</taxon>
    </lineage>
</organism>
<dbReference type="EMBL" id="JAHQIW010000952">
    <property type="protein sequence ID" value="KAJ1350847.1"/>
    <property type="molecule type" value="Genomic_DNA"/>
</dbReference>
<dbReference type="Proteomes" id="UP001196413">
    <property type="component" value="Unassembled WGS sequence"/>
</dbReference>
<evidence type="ECO:0000313" key="1">
    <source>
        <dbReference type="EMBL" id="KAJ1350847.1"/>
    </source>
</evidence>
<protein>
    <submittedName>
        <fullName evidence="1">Uncharacterized protein</fullName>
    </submittedName>
</protein>
<comment type="caution">
    <text evidence="1">The sequence shown here is derived from an EMBL/GenBank/DDBJ whole genome shotgun (WGS) entry which is preliminary data.</text>
</comment>
<sequence length="61" mass="6910">MRKIHKIFTSLWDFKLDYCTPYLTVSDVVKPVDAAAFTGKVETGSTTNAKDFQVIEKNRAI</sequence>
<name>A0AAD5QH51_PARTN</name>
<gene>
    <name evidence="1" type="ORF">KIN20_006742</name>
</gene>
<keyword evidence="2" id="KW-1185">Reference proteome</keyword>
<evidence type="ECO:0000313" key="2">
    <source>
        <dbReference type="Proteomes" id="UP001196413"/>
    </source>
</evidence>
<proteinExistence type="predicted"/>